<gene>
    <name evidence="3" type="primary">LOC136080331</name>
</gene>
<dbReference type="InterPro" id="IPR050863">
    <property type="entry name" value="CenT-Element_Derived"/>
</dbReference>
<evidence type="ECO:0000259" key="1">
    <source>
        <dbReference type="Pfam" id="PF03184"/>
    </source>
</evidence>
<accession>A0ABM4BV28</accession>
<evidence type="ECO:0000313" key="3">
    <source>
        <dbReference type="RefSeq" id="XP_065653020.1"/>
    </source>
</evidence>
<dbReference type="InterPro" id="IPR004875">
    <property type="entry name" value="DDE_SF_endonuclease_dom"/>
</dbReference>
<keyword evidence="2" id="KW-1185">Reference proteome</keyword>
<dbReference type="GeneID" id="136080331"/>
<evidence type="ECO:0000313" key="2">
    <source>
        <dbReference type="Proteomes" id="UP001652625"/>
    </source>
</evidence>
<name>A0ABM4BV28_HYDVU</name>
<reference evidence="3" key="1">
    <citation type="submission" date="2025-08" db="UniProtKB">
        <authorList>
            <consortium name="RefSeq"/>
        </authorList>
    </citation>
    <scope>IDENTIFICATION</scope>
</reference>
<dbReference type="Proteomes" id="UP001652625">
    <property type="component" value="Chromosome 05"/>
</dbReference>
<proteinExistence type="predicted"/>
<feature type="domain" description="DDE-1" evidence="1">
    <location>
        <begin position="56"/>
        <end position="189"/>
    </location>
</feature>
<dbReference type="RefSeq" id="XP_065653020.1">
    <property type="nucleotide sequence ID" value="XM_065796948.1"/>
</dbReference>
<organism evidence="2 3">
    <name type="scientific">Hydra vulgaris</name>
    <name type="common">Hydra</name>
    <name type="synonym">Hydra attenuata</name>
    <dbReference type="NCBI Taxonomy" id="6087"/>
    <lineage>
        <taxon>Eukaryota</taxon>
        <taxon>Metazoa</taxon>
        <taxon>Cnidaria</taxon>
        <taxon>Hydrozoa</taxon>
        <taxon>Hydroidolina</taxon>
        <taxon>Anthoathecata</taxon>
        <taxon>Aplanulata</taxon>
        <taxon>Hydridae</taxon>
        <taxon>Hydra</taxon>
    </lineage>
</organism>
<protein>
    <submittedName>
        <fullName evidence="3">Tigger transposable element-derived protein 4-like</fullName>
    </submittedName>
</protein>
<dbReference type="PANTHER" id="PTHR19303:SF73">
    <property type="entry name" value="PROTEIN PDC2"/>
    <property type="match status" value="1"/>
</dbReference>
<dbReference type="PANTHER" id="PTHR19303">
    <property type="entry name" value="TRANSPOSON"/>
    <property type="match status" value="1"/>
</dbReference>
<sequence>MIAPWLETTLPTTLSRYPLENIFNAVEFGLFYQCLPDKSLRLKNEKCTGGKHSKVRLTGMAVCNFKGERLSMFVIGKSKFPRCFEGVKNIPCRYRAQPKSWMSAELFEERVKEIDLKFSFQKRKIALIVDNCSANPNVQKLDWVELIFLPPNTTSITQPMDQGVIRSLKAKYRSLAVKKQIAALEKENKMLKFS</sequence>
<dbReference type="Pfam" id="PF03184">
    <property type="entry name" value="DDE_1"/>
    <property type="match status" value="1"/>
</dbReference>